<reference evidence="2 3" key="1">
    <citation type="journal article" date="2022" name="Antonie Van Leeuwenhoek">
        <title>Whole genome sequencing of the halophilic Halomonas qaidamensis XH36, a novel species strain with high ectoine production.</title>
        <authorList>
            <person name="Zhang T."/>
            <person name="Cui T."/>
            <person name="Cao Y."/>
            <person name="Li Y."/>
            <person name="Li F."/>
            <person name="Zhu D."/>
            <person name="Xing J."/>
        </authorList>
    </citation>
    <scope>NUCLEOTIDE SEQUENCE [LARGE SCALE GENOMIC DNA]</scope>
    <source>
        <strain evidence="2 3">XH36</strain>
    </source>
</reference>
<dbReference type="SUPFAM" id="SSF52980">
    <property type="entry name" value="Restriction endonuclease-like"/>
    <property type="match status" value="1"/>
</dbReference>
<proteinExistence type="predicted"/>
<dbReference type="RefSeq" id="WP_264430066.1">
    <property type="nucleotide sequence ID" value="NZ_CP080627.1"/>
</dbReference>
<dbReference type="Proteomes" id="UP001163082">
    <property type="component" value="Chromosome"/>
</dbReference>
<name>A0ABY6JQ96_9GAMM</name>
<evidence type="ECO:0000313" key="3">
    <source>
        <dbReference type="Proteomes" id="UP001163082"/>
    </source>
</evidence>
<dbReference type="InterPro" id="IPR011335">
    <property type="entry name" value="Restrct_endonuc-II-like"/>
</dbReference>
<dbReference type="Gene3D" id="3.40.50.10770">
    <property type="entry name" value="Hypothetical protein VC1899 like domain (Restriction endonuclease-like)"/>
    <property type="match status" value="1"/>
</dbReference>
<feature type="domain" description="Card1 endonuclease" evidence="1">
    <location>
        <begin position="275"/>
        <end position="411"/>
    </location>
</feature>
<dbReference type="Gene3D" id="1.10.10.680">
    <property type="entry name" value="Hypothetical protein VC1899 (Restriction endonuclease-like)"/>
    <property type="match status" value="1"/>
</dbReference>
<dbReference type="InterPro" id="IPR015093">
    <property type="entry name" value="Card1_endonucl_dom"/>
</dbReference>
<dbReference type="EMBL" id="CP080627">
    <property type="protein sequence ID" value="UYV19469.1"/>
    <property type="molecule type" value="Genomic_DNA"/>
</dbReference>
<organism evidence="2 3">
    <name type="scientific">Halomonas qaidamensis</name>
    <dbReference type="NCBI Taxonomy" id="2866211"/>
    <lineage>
        <taxon>Bacteria</taxon>
        <taxon>Pseudomonadati</taxon>
        <taxon>Pseudomonadota</taxon>
        <taxon>Gammaproteobacteria</taxon>
        <taxon>Oceanospirillales</taxon>
        <taxon>Halomonadaceae</taxon>
        <taxon>Halomonas</taxon>
    </lineage>
</organism>
<dbReference type="Gene3D" id="3.40.1350.10">
    <property type="match status" value="1"/>
</dbReference>
<gene>
    <name evidence="2" type="ORF">K1Y77_01965</name>
</gene>
<protein>
    <submittedName>
        <fullName evidence="2">DUF1887 family protein</fullName>
    </submittedName>
</protein>
<keyword evidence="3" id="KW-1185">Reference proteome</keyword>
<dbReference type="InterPro" id="IPR011856">
    <property type="entry name" value="tRNA_endonuc-like_dom_sf"/>
</dbReference>
<dbReference type="Pfam" id="PF09002">
    <property type="entry name" value="Card1_endonuc"/>
    <property type="match status" value="1"/>
</dbReference>
<evidence type="ECO:0000313" key="2">
    <source>
        <dbReference type="EMBL" id="UYV19469.1"/>
    </source>
</evidence>
<accession>A0ABY6JQ96</accession>
<sequence length="418" mass="46869">MSRLHVTLVTGRAEANLIPILQLKPEKVCLVASQRMLEPGKRLEKLMEELLPDTCVELRQGLPDTDPKAIGNFAIELADELLAWHESAPGRAITYDMTGGSKLMGLLFQEAMRTSGAELLYTDSEAGALYQLGTDLDPKTFHTLPIESVLNTGLYLRLNGKRLCQSLSDDQEWRDRVQQRKALTKHLGRNAEALASLFGALNYLIHVSDKHKQPVVLKGDRRTKNTLNPEGWEQSLSKPPAKPWREALEMMAEAEMVEWSPSAPRMLRFNTLESAEYLSGGWLEEYAWHCARDAGLADVYCGAEVTDLSARKDDIRNEFDLVGVHRNRMLLIECKTGRMDEQGQDQQVLHKLHSLSEQSSGLFGTKVLLSAQSFGNAENHKRNVKRAASMQVQVMDGAALKALPEKISTWIKEGNWPR</sequence>
<evidence type="ECO:0000259" key="1">
    <source>
        <dbReference type="Pfam" id="PF09002"/>
    </source>
</evidence>